<evidence type="ECO:0000313" key="2">
    <source>
        <dbReference type="EnsemblPlants" id="OGLUM05G19030.1"/>
    </source>
</evidence>
<dbReference type="EnsemblPlants" id="OGLUM05G19030.1">
    <property type="protein sequence ID" value="OGLUM05G19030.1"/>
    <property type="gene ID" value="OGLUM05G19030"/>
</dbReference>
<dbReference type="AlphaFoldDB" id="A0A0D9ZZS6"/>
<name>A0A0D9ZZS6_9ORYZ</name>
<sequence length="126" mass="14161">MSYKAMPNAPRWTVVSSIHIGAELPWQWDQGFATSCHACIAWGLRRHCSEPRIGQVRRENSGFDEKRRSGRGKEGKKKRWVHLEIDAVQRQAIIALTMEMIIVVIALPRGGGNLGPNDKEEQGKAT</sequence>
<feature type="region of interest" description="Disordered" evidence="1">
    <location>
        <begin position="56"/>
        <end position="78"/>
    </location>
</feature>
<accession>A0A0D9ZZS6</accession>
<evidence type="ECO:0000256" key="1">
    <source>
        <dbReference type="SAM" id="MobiDB-lite"/>
    </source>
</evidence>
<dbReference type="HOGENOM" id="CLU_1985055_0_0_1"/>
<keyword evidence="3" id="KW-1185">Reference proteome</keyword>
<evidence type="ECO:0000313" key="3">
    <source>
        <dbReference type="Proteomes" id="UP000026961"/>
    </source>
</evidence>
<dbReference type="Gramene" id="OGLUM05G19030.1">
    <property type="protein sequence ID" value="OGLUM05G19030.1"/>
    <property type="gene ID" value="OGLUM05G19030"/>
</dbReference>
<reference evidence="2" key="1">
    <citation type="submission" date="2015-04" db="UniProtKB">
        <authorList>
            <consortium name="EnsemblPlants"/>
        </authorList>
    </citation>
    <scope>IDENTIFICATION</scope>
</reference>
<dbReference type="Proteomes" id="UP000026961">
    <property type="component" value="Chromosome 5"/>
</dbReference>
<feature type="compositionally biased region" description="Basic and acidic residues" evidence="1">
    <location>
        <begin position="56"/>
        <end position="73"/>
    </location>
</feature>
<proteinExistence type="predicted"/>
<protein>
    <submittedName>
        <fullName evidence="2">Uncharacterized protein</fullName>
    </submittedName>
</protein>
<reference evidence="2" key="2">
    <citation type="submission" date="2018-05" db="EMBL/GenBank/DDBJ databases">
        <title>OgluRS3 (Oryza glumaepatula Reference Sequence Version 3).</title>
        <authorList>
            <person name="Zhang J."/>
            <person name="Kudrna D."/>
            <person name="Lee S."/>
            <person name="Talag J."/>
            <person name="Welchert J."/>
            <person name="Wing R.A."/>
        </authorList>
    </citation>
    <scope>NUCLEOTIDE SEQUENCE [LARGE SCALE GENOMIC DNA]</scope>
</reference>
<organism evidence="2">
    <name type="scientific">Oryza glumipatula</name>
    <dbReference type="NCBI Taxonomy" id="40148"/>
    <lineage>
        <taxon>Eukaryota</taxon>
        <taxon>Viridiplantae</taxon>
        <taxon>Streptophyta</taxon>
        <taxon>Embryophyta</taxon>
        <taxon>Tracheophyta</taxon>
        <taxon>Spermatophyta</taxon>
        <taxon>Magnoliopsida</taxon>
        <taxon>Liliopsida</taxon>
        <taxon>Poales</taxon>
        <taxon>Poaceae</taxon>
        <taxon>BOP clade</taxon>
        <taxon>Oryzoideae</taxon>
        <taxon>Oryzeae</taxon>
        <taxon>Oryzinae</taxon>
        <taxon>Oryza</taxon>
    </lineage>
</organism>